<dbReference type="PRINTS" id="PR01021">
    <property type="entry name" value="OMPADOMAIN"/>
</dbReference>
<evidence type="ECO:0000313" key="14">
    <source>
        <dbReference type="EMBL" id="TWJ16685.1"/>
    </source>
</evidence>
<dbReference type="CDD" id="cd07185">
    <property type="entry name" value="OmpA_C-like"/>
    <property type="match status" value="1"/>
</dbReference>
<name>A0A562VFN2_9BACT</name>
<dbReference type="NCBIfam" id="TIGR02802">
    <property type="entry name" value="Pal_lipo"/>
    <property type="match status" value="1"/>
</dbReference>
<dbReference type="HAMAP" id="MF_02204">
    <property type="entry name" value="Pal"/>
    <property type="match status" value="1"/>
</dbReference>
<keyword evidence="6" id="KW-0998">Cell outer membrane</keyword>
<gene>
    <name evidence="9" type="primary">pal</name>
    <name evidence="14" type="ORF">JN12_03257</name>
</gene>
<dbReference type="RefSeq" id="WP_145024699.1">
    <property type="nucleotide sequence ID" value="NZ_VLLN01000025.1"/>
</dbReference>
<dbReference type="EMBL" id="VLLN01000025">
    <property type="protein sequence ID" value="TWJ16685.1"/>
    <property type="molecule type" value="Genomic_DNA"/>
</dbReference>
<dbReference type="InterPro" id="IPR036737">
    <property type="entry name" value="OmpA-like_sf"/>
</dbReference>
<evidence type="ECO:0000259" key="13">
    <source>
        <dbReference type="PROSITE" id="PS51123"/>
    </source>
</evidence>
<evidence type="ECO:0000313" key="15">
    <source>
        <dbReference type="Proteomes" id="UP000319449"/>
    </source>
</evidence>
<evidence type="ECO:0000256" key="6">
    <source>
        <dbReference type="ARBA" id="ARBA00023237"/>
    </source>
</evidence>
<comment type="similarity">
    <text evidence="9">Belongs to the Pal lipoprotein family.</text>
</comment>
<feature type="domain" description="OmpA-like" evidence="13">
    <location>
        <begin position="79"/>
        <end position="194"/>
    </location>
</feature>
<dbReference type="InterPro" id="IPR039001">
    <property type="entry name" value="Pal"/>
</dbReference>
<dbReference type="Pfam" id="PF00691">
    <property type="entry name" value="OmpA"/>
    <property type="match status" value="1"/>
</dbReference>
<dbReference type="PANTHER" id="PTHR30329">
    <property type="entry name" value="STATOR ELEMENT OF FLAGELLAR MOTOR COMPLEX"/>
    <property type="match status" value="1"/>
</dbReference>
<accession>A0A562VFN2</accession>
<feature type="region of interest" description="Disordered" evidence="11">
    <location>
        <begin position="166"/>
        <end position="194"/>
    </location>
</feature>
<feature type="compositionally biased region" description="Basic and acidic residues" evidence="11">
    <location>
        <begin position="185"/>
        <end position="194"/>
    </location>
</feature>
<evidence type="ECO:0000256" key="3">
    <source>
        <dbReference type="ARBA" id="ARBA00022729"/>
    </source>
</evidence>
<keyword evidence="3 12" id="KW-0732">Signal</keyword>
<protein>
    <recommendedName>
        <fullName evidence="9">Peptidoglycan-associated protein</fullName>
    </recommendedName>
</protein>
<feature type="compositionally biased region" description="Basic and acidic residues" evidence="11">
    <location>
        <begin position="168"/>
        <end position="177"/>
    </location>
</feature>
<evidence type="ECO:0000256" key="4">
    <source>
        <dbReference type="ARBA" id="ARBA00023136"/>
    </source>
</evidence>
<dbReference type="Gene3D" id="3.30.1330.60">
    <property type="entry name" value="OmpA-like domain"/>
    <property type="match status" value="1"/>
</dbReference>
<comment type="subcellular location">
    <subcellularLocation>
        <location evidence="1">Cell outer membrane</location>
    </subcellularLocation>
</comment>
<keyword evidence="8" id="KW-0131">Cell cycle</keyword>
<evidence type="ECO:0000256" key="5">
    <source>
        <dbReference type="ARBA" id="ARBA00023139"/>
    </source>
</evidence>
<dbReference type="Proteomes" id="UP000319449">
    <property type="component" value="Unassembled WGS sequence"/>
</dbReference>
<proteinExistence type="inferred from homology"/>
<dbReference type="GO" id="GO:0051301">
    <property type="term" value="P:cell division"/>
    <property type="evidence" value="ECO:0007669"/>
    <property type="project" value="UniProtKB-KW"/>
</dbReference>
<keyword evidence="2" id="KW-0132">Cell division</keyword>
<reference evidence="14 15" key="1">
    <citation type="submission" date="2019-07" db="EMBL/GenBank/DDBJ databases">
        <title>Genomic Encyclopedia of Archaeal and Bacterial Type Strains, Phase II (KMG-II): from individual species to whole genera.</title>
        <authorList>
            <person name="Goeker M."/>
        </authorList>
    </citation>
    <scope>NUCLEOTIDE SEQUENCE [LARGE SCALE GENOMIC DNA]</scope>
    <source>
        <strain evidence="14 15">ATCC BAA-1139</strain>
    </source>
</reference>
<evidence type="ECO:0000256" key="10">
    <source>
        <dbReference type="PROSITE-ProRule" id="PRU00473"/>
    </source>
</evidence>
<evidence type="ECO:0000256" key="7">
    <source>
        <dbReference type="ARBA" id="ARBA00023288"/>
    </source>
</evidence>
<dbReference type="OrthoDB" id="9809164at2"/>
<dbReference type="InterPro" id="IPR006664">
    <property type="entry name" value="OMP_bac"/>
</dbReference>
<evidence type="ECO:0000256" key="2">
    <source>
        <dbReference type="ARBA" id="ARBA00022618"/>
    </source>
</evidence>
<evidence type="ECO:0000256" key="8">
    <source>
        <dbReference type="ARBA" id="ARBA00023306"/>
    </source>
</evidence>
<evidence type="ECO:0000256" key="9">
    <source>
        <dbReference type="HAMAP-Rule" id="MF_02204"/>
    </source>
</evidence>
<keyword evidence="15" id="KW-1185">Reference proteome</keyword>
<evidence type="ECO:0000256" key="12">
    <source>
        <dbReference type="SAM" id="SignalP"/>
    </source>
</evidence>
<dbReference type="InterPro" id="IPR006665">
    <property type="entry name" value="OmpA-like"/>
</dbReference>
<dbReference type="PANTHER" id="PTHR30329:SF21">
    <property type="entry name" value="LIPOPROTEIN YIAD-RELATED"/>
    <property type="match status" value="1"/>
</dbReference>
<evidence type="ECO:0000256" key="11">
    <source>
        <dbReference type="SAM" id="MobiDB-lite"/>
    </source>
</evidence>
<evidence type="ECO:0000256" key="1">
    <source>
        <dbReference type="ARBA" id="ARBA00004442"/>
    </source>
</evidence>
<sequence>MKIFSIRLLPVVCALMFMYSGCAKQELVKKDEPLVAPIAATPKQGAATAGKPIAATTVTTSTLNSGAQQKSSQDKVSAVADDLRKAIEKIYFDFDSSTLSDTARQTLTKNSALLKQNPRTRIVVEGHCDERGSDEYNLALGERRAQAAVHYLKTLGVQADRLSTISYGKEKPADPGHNDTAWAKNRRDEFVVSK</sequence>
<dbReference type="InterPro" id="IPR050330">
    <property type="entry name" value="Bact_OuterMem_StrucFunc"/>
</dbReference>
<dbReference type="PROSITE" id="PS51123">
    <property type="entry name" value="OMPA_2"/>
    <property type="match status" value="1"/>
</dbReference>
<keyword evidence="4 10" id="KW-0472">Membrane</keyword>
<dbReference type="SUPFAM" id="SSF103088">
    <property type="entry name" value="OmpA-like"/>
    <property type="match status" value="1"/>
</dbReference>
<dbReference type="InterPro" id="IPR014169">
    <property type="entry name" value="Pal_lipo_C"/>
</dbReference>
<dbReference type="GO" id="GO:0009279">
    <property type="term" value="C:cell outer membrane"/>
    <property type="evidence" value="ECO:0007669"/>
    <property type="project" value="UniProtKB-SubCell"/>
</dbReference>
<feature type="signal peptide" evidence="12">
    <location>
        <begin position="1"/>
        <end position="23"/>
    </location>
</feature>
<keyword evidence="7 14" id="KW-0449">Lipoprotein</keyword>
<comment type="caution">
    <text evidence="14">The sequence shown here is derived from an EMBL/GenBank/DDBJ whole genome shotgun (WGS) entry which is preliminary data.</text>
</comment>
<dbReference type="AlphaFoldDB" id="A0A562VFN2"/>
<feature type="chain" id="PRO_5021815151" description="Peptidoglycan-associated protein" evidence="12">
    <location>
        <begin position="24"/>
        <end position="194"/>
    </location>
</feature>
<keyword evidence="5" id="KW-0564">Palmitate</keyword>
<organism evidence="14 15">
    <name type="scientific">Geobacter argillaceus</name>
    <dbReference type="NCBI Taxonomy" id="345631"/>
    <lineage>
        <taxon>Bacteria</taxon>
        <taxon>Pseudomonadati</taxon>
        <taxon>Thermodesulfobacteriota</taxon>
        <taxon>Desulfuromonadia</taxon>
        <taxon>Geobacterales</taxon>
        <taxon>Geobacteraceae</taxon>
        <taxon>Geobacter</taxon>
    </lineage>
</organism>